<sequence length="133" mass="15926">MKIKAPKILIDSIFFLHFTIIMLRFGLFFVSSKIWPEKINYYFRFGLILVGSQFLWALIIFKRRDMICPLTTLAQYMRWHEIQDKKNYEHSFMAELLQKLRIKTDSPTANFIQKNILLLLTGIIIILKYFSLT</sequence>
<comment type="caution">
    <text evidence="2">The sequence shown here is derived from an EMBL/GenBank/DDBJ whole genome shotgun (WGS) entry which is preliminary data.</text>
</comment>
<dbReference type="AlphaFoldDB" id="K1X3H0"/>
<keyword evidence="1" id="KW-1133">Transmembrane helix</keyword>
<reference evidence="2" key="1">
    <citation type="journal article" date="2012" name="Science">
        <title>Fermentation, hydrogen, and sulfur metabolism in multiple uncultivated bacterial phyla.</title>
        <authorList>
            <person name="Wrighton K.C."/>
            <person name="Thomas B.C."/>
            <person name="Sharon I."/>
            <person name="Miller C.S."/>
            <person name="Castelle C.J."/>
            <person name="VerBerkmoes N.C."/>
            <person name="Wilkins M.J."/>
            <person name="Hettich R.L."/>
            <person name="Lipton M.S."/>
            <person name="Williams K.H."/>
            <person name="Long P.E."/>
            <person name="Banfield J.F."/>
        </authorList>
    </citation>
    <scope>NUCLEOTIDE SEQUENCE [LARGE SCALE GENOMIC DNA]</scope>
</reference>
<feature type="transmembrane region" description="Helical" evidence="1">
    <location>
        <begin position="111"/>
        <end position="130"/>
    </location>
</feature>
<proteinExistence type="predicted"/>
<accession>K1X3H0</accession>
<keyword evidence="1" id="KW-0472">Membrane</keyword>
<evidence type="ECO:0000313" key="2">
    <source>
        <dbReference type="EMBL" id="EKD24595.1"/>
    </source>
</evidence>
<name>K1X3H0_9BACT</name>
<gene>
    <name evidence="2" type="ORF">ACD_80C00194G0014</name>
</gene>
<keyword evidence="1" id="KW-0812">Transmembrane</keyword>
<evidence type="ECO:0008006" key="3">
    <source>
        <dbReference type="Google" id="ProtNLM"/>
    </source>
</evidence>
<feature type="transmembrane region" description="Helical" evidence="1">
    <location>
        <begin position="41"/>
        <end position="61"/>
    </location>
</feature>
<feature type="transmembrane region" description="Helical" evidence="1">
    <location>
        <begin position="12"/>
        <end position="35"/>
    </location>
</feature>
<evidence type="ECO:0000256" key="1">
    <source>
        <dbReference type="SAM" id="Phobius"/>
    </source>
</evidence>
<organism evidence="2">
    <name type="scientific">uncultured bacterium</name>
    <name type="common">gcode 4</name>
    <dbReference type="NCBI Taxonomy" id="1234023"/>
    <lineage>
        <taxon>Bacteria</taxon>
        <taxon>environmental samples</taxon>
    </lineage>
</organism>
<protein>
    <recommendedName>
        <fullName evidence="3">DUF2784 family protein</fullName>
    </recommendedName>
</protein>
<dbReference type="EMBL" id="AMFJ01036201">
    <property type="protein sequence ID" value="EKD24595.1"/>
    <property type="molecule type" value="Genomic_DNA"/>
</dbReference>